<dbReference type="AlphaFoldDB" id="A0A918Q6B0"/>
<proteinExistence type="predicted"/>
<comment type="caution">
    <text evidence="1">The sequence shown here is derived from an EMBL/GenBank/DDBJ whole genome shotgun (WGS) entry which is preliminary data.</text>
</comment>
<sequence length="50" mass="5666">MMFSATFSAIDTIGRARLDSTPQEVKRQWDPGYTKRDDLLSVLTAGRLHL</sequence>
<accession>A0A918Q6B0</accession>
<gene>
    <name evidence="1" type="ORF">GCM10010387_32320</name>
</gene>
<evidence type="ECO:0000313" key="1">
    <source>
        <dbReference type="EMBL" id="GGZ35725.1"/>
    </source>
</evidence>
<reference evidence="1" key="2">
    <citation type="submission" date="2020-09" db="EMBL/GenBank/DDBJ databases">
        <authorList>
            <person name="Sun Q."/>
            <person name="Ohkuma M."/>
        </authorList>
    </citation>
    <scope>NUCLEOTIDE SEQUENCE</scope>
    <source>
        <strain evidence="1">JCM 4988</strain>
    </source>
</reference>
<organism evidence="1 2">
    <name type="scientific">Streptomyces inusitatus</name>
    <dbReference type="NCBI Taxonomy" id="68221"/>
    <lineage>
        <taxon>Bacteria</taxon>
        <taxon>Bacillati</taxon>
        <taxon>Actinomycetota</taxon>
        <taxon>Actinomycetes</taxon>
        <taxon>Kitasatosporales</taxon>
        <taxon>Streptomycetaceae</taxon>
        <taxon>Streptomyces</taxon>
    </lineage>
</organism>
<protein>
    <submittedName>
        <fullName evidence="1">Uncharacterized protein</fullName>
    </submittedName>
</protein>
<name>A0A918Q6B0_9ACTN</name>
<dbReference type="EMBL" id="BMWG01000008">
    <property type="protein sequence ID" value="GGZ35725.1"/>
    <property type="molecule type" value="Genomic_DNA"/>
</dbReference>
<dbReference type="Proteomes" id="UP000630936">
    <property type="component" value="Unassembled WGS sequence"/>
</dbReference>
<reference evidence="1" key="1">
    <citation type="journal article" date="2014" name="Int. J. Syst. Evol. Microbiol.">
        <title>Complete genome sequence of Corynebacterium casei LMG S-19264T (=DSM 44701T), isolated from a smear-ripened cheese.</title>
        <authorList>
            <consortium name="US DOE Joint Genome Institute (JGI-PGF)"/>
            <person name="Walter F."/>
            <person name="Albersmeier A."/>
            <person name="Kalinowski J."/>
            <person name="Ruckert C."/>
        </authorList>
    </citation>
    <scope>NUCLEOTIDE SEQUENCE</scope>
    <source>
        <strain evidence="1">JCM 4988</strain>
    </source>
</reference>
<keyword evidence="2" id="KW-1185">Reference proteome</keyword>
<evidence type="ECO:0000313" key="2">
    <source>
        <dbReference type="Proteomes" id="UP000630936"/>
    </source>
</evidence>